<proteinExistence type="predicted"/>
<dbReference type="Gene3D" id="3.40.250.10">
    <property type="entry name" value="Rhodanese-like domain"/>
    <property type="match status" value="2"/>
</dbReference>
<organism evidence="5 6">
    <name type="scientific">Nocardioides panacisoli</name>
    <dbReference type="NCBI Taxonomy" id="627624"/>
    <lineage>
        <taxon>Bacteria</taxon>
        <taxon>Bacillati</taxon>
        <taxon>Actinomycetota</taxon>
        <taxon>Actinomycetes</taxon>
        <taxon>Propionibacteriales</taxon>
        <taxon>Nocardioidaceae</taxon>
        <taxon>Nocardioides</taxon>
    </lineage>
</organism>
<protein>
    <recommendedName>
        <fullName evidence="3">Sulfurtransferase</fullName>
    </recommendedName>
</protein>
<feature type="domain" description="Rhodanese" evidence="4">
    <location>
        <begin position="166"/>
        <end position="272"/>
    </location>
</feature>
<evidence type="ECO:0000313" key="5">
    <source>
        <dbReference type="EMBL" id="GAA3821995.1"/>
    </source>
</evidence>
<accession>A0ABP7IM76</accession>
<keyword evidence="2" id="KW-0677">Repeat</keyword>
<evidence type="ECO:0000256" key="2">
    <source>
        <dbReference type="ARBA" id="ARBA00022737"/>
    </source>
</evidence>
<evidence type="ECO:0000313" key="6">
    <source>
        <dbReference type="Proteomes" id="UP001501821"/>
    </source>
</evidence>
<dbReference type="PANTHER" id="PTHR11364:SF27">
    <property type="entry name" value="SULFURTRANSFERASE"/>
    <property type="match status" value="1"/>
</dbReference>
<dbReference type="SUPFAM" id="SSF52821">
    <property type="entry name" value="Rhodanese/Cell cycle control phosphatase"/>
    <property type="match status" value="2"/>
</dbReference>
<dbReference type="InterPro" id="IPR001763">
    <property type="entry name" value="Rhodanese-like_dom"/>
</dbReference>
<gene>
    <name evidence="5" type="ORF">GCM10022242_24480</name>
</gene>
<name>A0ABP7IM76_9ACTN</name>
<dbReference type="RefSeq" id="WP_344775772.1">
    <property type="nucleotide sequence ID" value="NZ_BAABAH010000008.1"/>
</dbReference>
<dbReference type="Proteomes" id="UP001501821">
    <property type="component" value="Unassembled WGS sequence"/>
</dbReference>
<evidence type="ECO:0000256" key="1">
    <source>
        <dbReference type="ARBA" id="ARBA00022679"/>
    </source>
</evidence>
<feature type="domain" description="Rhodanese" evidence="4">
    <location>
        <begin position="18"/>
        <end position="135"/>
    </location>
</feature>
<dbReference type="InterPro" id="IPR045078">
    <property type="entry name" value="TST/MPST-like"/>
</dbReference>
<dbReference type="CDD" id="cd01449">
    <property type="entry name" value="TST_Repeat_2"/>
    <property type="match status" value="1"/>
</dbReference>
<keyword evidence="6" id="KW-1185">Reference proteome</keyword>
<dbReference type="PANTHER" id="PTHR11364">
    <property type="entry name" value="THIOSULFATE SULFERTANSFERASE"/>
    <property type="match status" value="1"/>
</dbReference>
<keyword evidence="1 3" id="KW-0808">Transferase</keyword>
<evidence type="ECO:0000259" key="4">
    <source>
        <dbReference type="PROSITE" id="PS50206"/>
    </source>
</evidence>
<dbReference type="Pfam" id="PF00581">
    <property type="entry name" value="Rhodanese"/>
    <property type="match status" value="2"/>
</dbReference>
<reference evidence="6" key="1">
    <citation type="journal article" date="2019" name="Int. J. Syst. Evol. Microbiol.">
        <title>The Global Catalogue of Microorganisms (GCM) 10K type strain sequencing project: providing services to taxonomists for standard genome sequencing and annotation.</title>
        <authorList>
            <consortium name="The Broad Institute Genomics Platform"/>
            <consortium name="The Broad Institute Genome Sequencing Center for Infectious Disease"/>
            <person name="Wu L."/>
            <person name="Ma J."/>
        </authorList>
    </citation>
    <scope>NUCLEOTIDE SEQUENCE [LARGE SCALE GENOMIC DNA]</scope>
    <source>
        <strain evidence="6">JCM 16953</strain>
    </source>
</reference>
<dbReference type="SMART" id="SM00450">
    <property type="entry name" value="RHOD"/>
    <property type="match status" value="2"/>
</dbReference>
<dbReference type="InterPro" id="IPR036873">
    <property type="entry name" value="Rhodanese-like_dom_sf"/>
</dbReference>
<dbReference type="EMBL" id="BAABAH010000008">
    <property type="protein sequence ID" value="GAA3821995.1"/>
    <property type="molecule type" value="Genomic_DNA"/>
</dbReference>
<dbReference type="PROSITE" id="PS50206">
    <property type="entry name" value="RHODANESE_3"/>
    <property type="match status" value="2"/>
</dbReference>
<dbReference type="CDD" id="cd01448">
    <property type="entry name" value="TST_Repeat_1"/>
    <property type="match status" value="1"/>
</dbReference>
<dbReference type="PROSITE" id="PS00380">
    <property type="entry name" value="RHODANESE_1"/>
    <property type="match status" value="1"/>
</dbReference>
<evidence type="ECO:0000256" key="3">
    <source>
        <dbReference type="RuleBase" id="RU000507"/>
    </source>
</evidence>
<sequence>MTTDPDGPLVTAAELAGLLGRVTVLDVRYRMAGPPGREDYVAGHVPGAVYVDLDAALAAPPGTGGRHPLPAPEVFEDAMRAAGVSDDVPVVAYDDWSGHAAARCWWLLRHHGHQDVRVLDGGWSAWQQVGGAVEAGPGPTPERGDFTAVAGAMALVEADTVREVDVLVDARAAERYRGEVEPVDPVAGRIPGAVNVPTSSNLRPDGRFRPVEELREVYAAVGALDGGVVAAYCGSGVTAAHDVLALELLGVRAALYPGSWSEWITDPDRPVGTGPTSGSP</sequence>
<dbReference type="PROSITE" id="PS00683">
    <property type="entry name" value="RHODANESE_2"/>
    <property type="match status" value="1"/>
</dbReference>
<comment type="caution">
    <text evidence="5">The sequence shown here is derived from an EMBL/GenBank/DDBJ whole genome shotgun (WGS) entry which is preliminary data.</text>
</comment>
<dbReference type="InterPro" id="IPR001307">
    <property type="entry name" value="Thiosulphate_STrfase_CS"/>
</dbReference>